<dbReference type="PANTHER" id="PTHR19879">
    <property type="entry name" value="TRANSCRIPTION INITIATION FACTOR TFIID"/>
    <property type="match status" value="1"/>
</dbReference>
<feature type="repeat" description="WD" evidence="3">
    <location>
        <begin position="1256"/>
        <end position="1297"/>
    </location>
</feature>
<evidence type="ECO:0000256" key="4">
    <source>
        <dbReference type="SAM" id="Coils"/>
    </source>
</evidence>
<dbReference type="SUPFAM" id="SSF50978">
    <property type="entry name" value="WD40 repeat-like"/>
    <property type="match status" value="2"/>
</dbReference>
<dbReference type="PROSITE" id="PS00678">
    <property type="entry name" value="WD_REPEATS_1"/>
    <property type="match status" value="4"/>
</dbReference>
<evidence type="ECO:0000256" key="1">
    <source>
        <dbReference type="ARBA" id="ARBA00022574"/>
    </source>
</evidence>
<feature type="repeat" description="WD" evidence="3">
    <location>
        <begin position="1299"/>
        <end position="1340"/>
    </location>
</feature>
<protein>
    <recommendedName>
        <fullName evidence="10">TIR domain-containing protein</fullName>
    </recommendedName>
</protein>
<dbReference type="CDD" id="cd00200">
    <property type="entry name" value="WD40"/>
    <property type="match status" value="2"/>
</dbReference>
<dbReference type="InterPro" id="IPR019775">
    <property type="entry name" value="WD40_repeat_CS"/>
</dbReference>
<dbReference type="Proteomes" id="UP001165663">
    <property type="component" value="Unassembled WGS sequence"/>
</dbReference>
<proteinExistence type="predicted"/>
<feature type="repeat" description="WD" evidence="3">
    <location>
        <begin position="860"/>
        <end position="901"/>
    </location>
</feature>
<feature type="coiled-coil region" evidence="4">
    <location>
        <begin position="647"/>
        <end position="681"/>
    </location>
</feature>
<dbReference type="InterPro" id="IPR035897">
    <property type="entry name" value="Toll_tir_struct_dom_sf"/>
</dbReference>
<feature type="repeat" description="WD" evidence="3">
    <location>
        <begin position="1001"/>
        <end position="1042"/>
    </location>
</feature>
<feature type="domain" description="TIR" evidence="5">
    <location>
        <begin position="4"/>
        <end position="114"/>
    </location>
</feature>
<keyword evidence="9" id="KW-1185">Reference proteome</keyword>
<dbReference type="SUPFAM" id="SSF52200">
    <property type="entry name" value="Toll/Interleukin receptor TIR domain"/>
    <property type="match status" value="1"/>
</dbReference>
<evidence type="ECO:0000259" key="6">
    <source>
        <dbReference type="Pfam" id="PF20703"/>
    </source>
</evidence>
<dbReference type="InterPro" id="IPR000157">
    <property type="entry name" value="TIR_dom"/>
</dbReference>
<feature type="domain" description="Novel STAND NTPase 1" evidence="6">
    <location>
        <begin position="166"/>
        <end position="592"/>
    </location>
</feature>
<feature type="repeat" description="WD" evidence="3">
    <location>
        <begin position="1044"/>
        <end position="1076"/>
    </location>
</feature>
<gene>
    <name evidence="8" type="ORF">Mkiyose1413_09510</name>
    <name evidence="7" type="ORF">SRL2020028_41710</name>
</gene>
<name>A0A9P3Q1C8_9MYCO</name>
<dbReference type="InterPro" id="IPR027417">
    <property type="entry name" value="P-loop_NTPase"/>
</dbReference>
<dbReference type="Pfam" id="PF00400">
    <property type="entry name" value="WD40"/>
    <property type="match status" value="11"/>
</dbReference>
<keyword evidence="1 3" id="KW-0853">WD repeat</keyword>
<evidence type="ECO:0000313" key="9">
    <source>
        <dbReference type="Proteomes" id="UP001064782"/>
    </source>
</evidence>
<evidence type="ECO:0000313" key="8">
    <source>
        <dbReference type="EMBL" id="GLD29068.1"/>
    </source>
</evidence>
<dbReference type="EMBL" id="BRZI01000003">
    <property type="protein sequence ID" value="GLD29068.1"/>
    <property type="molecule type" value="Genomic_DNA"/>
</dbReference>
<dbReference type="InterPro" id="IPR001680">
    <property type="entry name" value="WD40_rpt"/>
</dbReference>
<feature type="repeat" description="WD" evidence="3">
    <location>
        <begin position="1168"/>
        <end position="1199"/>
    </location>
</feature>
<dbReference type="InterPro" id="IPR049052">
    <property type="entry name" value="nSTAND1"/>
</dbReference>
<dbReference type="Pfam" id="PF20703">
    <property type="entry name" value="nSTAND1"/>
    <property type="match status" value="1"/>
</dbReference>
<dbReference type="PROSITE" id="PS50082">
    <property type="entry name" value="WD_REPEATS_2"/>
    <property type="match status" value="11"/>
</dbReference>
<evidence type="ECO:0000259" key="5">
    <source>
        <dbReference type="Pfam" id="PF13676"/>
    </source>
</evidence>
<dbReference type="GO" id="GO:0007165">
    <property type="term" value="P:signal transduction"/>
    <property type="evidence" value="ECO:0007669"/>
    <property type="project" value="InterPro"/>
</dbReference>
<dbReference type="PROSITE" id="PS50294">
    <property type="entry name" value="WD_REPEATS_REGION"/>
    <property type="match status" value="8"/>
</dbReference>
<dbReference type="SUPFAM" id="SSF52540">
    <property type="entry name" value="P-loop containing nucleoside triphosphate hydrolases"/>
    <property type="match status" value="1"/>
</dbReference>
<reference evidence="8" key="1">
    <citation type="submission" date="2022-08" db="EMBL/GenBank/DDBJ databases">
        <title>Mycobacterium kiyosense sp. nov., scotochromogenic slow-glowing species isolated from respiratory specimens.</title>
        <authorList>
            <person name="Fukano H."/>
            <person name="Kazumi Y."/>
            <person name="Sakagami N."/>
            <person name="Ato M."/>
            <person name="Mitarai S."/>
            <person name="Hoshino Y."/>
        </authorList>
    </citation>
    <scope>NUCLEOTIDE SEQUENCE</scope>
    <source>
        <strain evidence="8">1413</strain>
        <strain evidence="7">SRL2020-028</strain>
    </source>
</reference>
<sequence length="1417" mass="151323">MSRIFLSHASADSREAAALKRWLVEQDPSLANEIFLDTDPTTGIRSGARWKEELRRANARCEAVICLLSRHWEESYECKVEYRTAETLNKLIYCARLEPTGGEITSEWQRCDLFGDGPTTSIVMGAGPPVTFASAGLYRLRDAIRGAGIGAESYVWPPPSDPDRAPYRGWEPFESIDAGVFFGRDAQIVRGMDAMRGMRLSGLASIFVVLGPSGSGKSSFLRAGLLPRLAREDRRFAVLGVVRPERSALTGKSGLAAAIHSARAEFGLAQPALGDIKDVCVHGGRQLVDLVAEVQQAAMARLSGHSGAEDAPAPPTLVLPLDQAEELFSADAGSEGAQFITLLRWLIEDLNRTEIRLVVVATIRTDSYEVMQTHPGLAGIETVVFDELRPMPATQFKEVIVGPAARATQAGYPLTISPALVDRLLADAGEGAEPLPLLALTLCRLYADYGSTGELTLTQYEAMGGMGRVVQTEIDDILAAEPQSRQRQLGALRAAFIPWLATIDPDTDQPIRRVARYADLPQESRPLIEQFVAKRLMIEDIRGGETVVEVALESLLRQWNELAGWLDSQRSDLKAADALERAAAAWEQHDCSHDWLLTGTRLADAQALAEHPGFRERLATTDRFLAASHFAEDQRLQAEERHRQAELSAAQQLAAAAQERAHHAQQEQATAEAHADQLRRRSRVLRAVLAVTAVIAVIAAVLGITAAINGHAATKRFYEATSVRLNAEARGMLAGTLAGGDVRAFNELLAARTFYNPDDGALYDAVVQRQTTVKIIETPTRIASLAFSPDGASIASAGGDSGDVSIWQVDTGTRRTLGTGDKRLSAVAFSPTGDRIAAGTAEMGNVVFWNAHTGALTEKLRGNEGGVSSIAYSRDGRGLVSGGYDYTLRFWDAENEQPSGPPVQVRPLRTDATIGIQAVAFSPDGRRIAAGCGDDSVRIIDVATGREVVPPLILVPEAGHAGGVTSVAFSPDGHQLVAGSGAGGDFQIWNADTGESIGGPIQGDHLGLGSVAFSRGGHRVVTAGADGTVRLWDTASMQRIGGELVGHQEAVNVVAFSPDGRHIVSGGDDRTIRLWDADLQRPLIAQKAGFNSVVSSADRRRFATTDFDGIARVWDATSGQPVSPPIPTEQKGDIGLAFSPNGHRIITGAGDDQTIRLWDADTGRPIGAPLHCGLVNGIEFSPDGSIVATSGDEGTIRLWAADDSGLRLVKDPLVQQDVRLFAVAFSPDGSRIAVSKWPGDVLLFDSRTGDPVGQALTGHPTPAVQLLFSPDGRRLAAAGVNNTITLWDIGRGTPAARTLNGHRDMVTSVAFSADGHRLVSGDGDGSLRLWDADSGTAIGEGIRAAHADTVIGVAFSADGRRFFSGSHDGTVLSWPAVAAPADLCNKLTTNLNPQQWREWVAPGIPYRASCPGLRPAN</sequence>
<keyword evidence="4" id="KW-0175">Coiled coil</keyword>
<keyword evidence="2" id="KW-0677">Repeat</keyword>
<dbReference type="Gene3D" id="3.40.50.10140">
    <property type="entry name" value="Toll/interleukin-1 receptor homology (TIR) domain"/>
    <property type="match status" value="1"/>
</dbReference>
<dbReference type="InterPro" id="IPR015943">
    <property type="entry name" value="WD40/YVTN_repeat-like_dom_sf"/>
</dbReference>
<feature type="repeat" description="WD" evidence="3">
    <location>
        <begin position="957"/>
        <end position="999"/>
    </location>
</feature>
<evidence type="ECO:0000256" key="2">
    <source>
        <dbReference type="ARBA" id="ARBA00022737"/>
    </source>
</evidence>
<dbReference type="InterPro" id="IPR020472">
    <property type="entry name" value="WD40_PAC1"/>
</dbReference>
<feature type="repeat" description="WD" evidence="3">
    <location>
        <begin position="916"/>
        <end position="950"/>
    </location>
</feature>
<dbReference type="Gene3D" id="2.130.10.10">
    <property type="entry name" value="YVTN repeat-like/Quinoprotein amine dehydrogenase"/>
    <property type="match status" value="4"/>
</dbReference>
<organism evidence="8 9">
    <name type="scientific">Mycobacterium kiyosense</name>
    <dbReference type="NCBI Taxonomy" id="2871094"/>
    <lineage>
        <taxon>Bacteria</taxon>
        <taxon>Bacillati</taxon>
        <taxon>Actinomycetota</taxon>
        <taxon>Actinomycetes</taxon>
        <taxon>Mycobacteriales</taxon>
        <taxon>Mycobacteriaceae</taxon>
        <taxon>Mycobacterium</taxon>
    </lineage>
</organism>
<dbReference type="RefSeq" id="WP_264890992.1">
    <property type="nucleotide sequence ID" value="NZ_BRXG01000062.1"/>
</dbReference>
<dbReference type="Pfam" id="PF13676">
    <property type="entry name" value="TIR_2"/>
    <property type="match status" value="1"/>
</dbReference>
<feature type="repeat" description="WD" evidence="3">
    <location>
        <begin position="1136"/>
        <end position="1168"/>
    </location>
</feature>
<dbReference type="EMBL" id="BRXE01000065">
    <property type="protein sequence ID" value="GLB84915.1"/>
    <property type="molecule type" value="Genomic_DNA"/>
</dbReference>
<dbReference type="PRINTS" id="PR00320">
    <property type="entry name" value="GPROTEINBRPT"/>
</dbReference>
<dbReference type="InterPro" id="IPR036322">
    <property type="entry name" value="WD40_repeat_dom_sf"/>
</dbReference>
<evidence type="ECO:0000313" key="7">
    <source>
        <dbReference type="EMBL" id="GLB84915.1"/>
    </source>
</evidence>
<dbReference type="PANTHER" id="PTHR19879:SF9">
    <property type="entry name" value="TRANSCRIPTION INITIATION FACTOR TFIID SUBUNIT 5"/>
    <property type="match status" value="1"/>
</dbReference>
<feature type="repeat" description="WD" evidence="3">
    <location>
        <begin position="1343"/>
        <end position="1374"/>
    </location>
</feature>
<dbReference type="Proteomes" id="UP001064782">
    <property type="component" value="Unassembled WGS sequence"/>
</dbReference>
<evidence type="ECO:0000256" key="3">
    <source>
        <dbReference type="PROSITE-ProRule" id="PRU00221"/>
    </source>
</evidence>
<accession>A0A9P3Q1C8</accession>
<feature type="repeat" description="WD" evidence="3">
    <location>
        <begin position="1083"/>
        <end position="1124"/>
    </location>
</feature>
<dbReference type="SMART" id="SM00320">
    <property type="entry name" value="WD40"/>
    <property type="match status" value="14"/>
</dbReference>
<comment type="caution">
    <text evidence="8">The sequence shown here is derived from an EMBL/GenBank/DDBJ whole genome shotgun (WGS) entry which is preliminary data.</text>
</comment>
<evidence type="ECO:0008006" key="10">
    <source>
        <dbReference type="Google" id="ProtNLM"/>
    </source>
</evidence>